<dbReference type="InterPro" id="IPR047865">
    <property type="entry name" value="Ribosomal_uL10_bac_type"/>
</dbReference>
<evidence type="ECO:0000256" key="2">
    <source>
        <dbReference type="ARBA" id="ARBA00022980"/>
    </source>
</evidence>
<dbReference type="NCBIfam" id="NF000955">
    <property type="entry name" value="PRK00099.1-1"/>
    <property type="match status" value="1"/>
</dbReference>
<evidence type="ECO:0000313" key="6">
    <source>
        <dbReference type="EMBL" id="MEE3928008.1"/>
    </source>
</evidence>
<keyword evidence="7" id="KW-1185">Reference proteome</keyword>
<evidence type="ECO:0000256" key="1">
    <source>
        <dbReference type="ARBA" id="ARBA00008889"/>
    </source>
</evidence>
<dbReference type="GO" id="GO:0005840">
    <property type="term" value="C:ribosome"/>
    <property type="evidence" value="ECO:0007669"/>
    <property type="project" value="UniProtKB-KW"/>
</dbReference>
<dbReference type="RefSeq" id="WP_330500423.1">
    <property type="nucleotide sequence ID" value="NZ_JAZDWZ010000001.1"/>
</dbReference>
<organism evidence="6 7">
    <name type="scientific">Mycoplasmopsis ciconiae</name>
    <dbReference type="NCBI Taxonomy" id="561067"/>
    <lineage>
        <taxon>Bacteria</taxon>
        <taxon>Bacillati</taxon>
        <taxon>Mycoplasmatota</taxon>
        <taxon>Mycoplasmoidales</taxon>
        <taxon>Metamycoplasmataceae</taxon>
        <taxon>Mycoplasmopsis</taxon>
    </lineage>
</organism>
<dbReference type="CDD" id="cd05797">
    <property type="entry name" value="Ribosomal_L10"/>
    <property type="match status" value="1"/>
</dbReference>
<evidence type="ECO:0000313" key="7">
    <source>
        <dbReference type="Proteomes" id="UP001344817"/>
    </source>
</evidence>
<comment type="similarity">
    <text evidence="1 5">Belongs to the universal ribosomal protein uL10 family.</text>
</comment>
<dbReference type="Gene3D" id="3.30.70.1730">
    <property type="match status" value="1"/>
</dbReference>
<keyword evidence="5" id="KW-0694">RNA-binding</keyword>
<keyword evidence="5" id="KW-0699">rRNA-binding</keyword>
<evidence type="ECO:0000256" key="5">
    <source>
        <dbReference type="HAMAP-Rule" id="MF_00362"/>
    </source>
</evidence>
<dbReference type="InterPro" id="IPR022973">
    <property type="entry name" value="Ribosomal_uL10_bac"/>
</dbReference>
<dbReference type="InterPro" id="IPR043141">
    <property type="entry name" value="Ribosomal_uL10-like_sf"/>
</dbReference>
<dbReference type="PANTHER" id="PTHR11560">
    <property type="entry name" value="39S RIBOSOMAL PROTEIN L10, MITOCHONDRIAL"/>
    <property type="match status" value="1"/>
</dbReference>
<keyword evidence="3 5" id="KW-0687">Ribonucleoprotein</keyword>
<dbReference type="EMBL" id="JAZDWZ010000001">
    <property type="protein sequence ID" value="MEE3928008.1"/>
    <property type="molecule type" value="Genomic_DNA"/>
</dbReference>
<sequence>MSESNFKLAKRQVVSEIKNKISAAQSLAFAEYRGLTVSQLAELRKMAKEHGVEIKVYKNRLFKIAANELHLGDLSDHLVGPNIFAFSNQDPMSAAKVLVKFAKENKLMVIKAGTYEGKVIDAKGVSEVASLPSYEESLAILGRSLLAPLQMLSLSLKLVSEGKTE</sequence>
<reference evidence="6" key="1">
    <citation type="submission" date="2024-01" db="EMBL/GenBank/DDBJ databases">
        <title>Genome sequence of Mycoplasma ciconiae type strain DSM 25251.</title>
        <authorList>
            <person name="Spergser J."/>
        </authorList>
    </citation>
    <scope>NUCLEOTIDE SEQUENCE [LARGE SCALE GENOMIC DNA]</scope>
    <source>
        <strain evidence="6">DSM 25251</strain>
    </source>
</reference>
<comment type="caution">
    <text evidence="6">The sequence shown here is derived from an EMBL/GenBank/DDBJ whole genome shotgun (WGS) entry which is preliminary data.</text>
</comment>
<dbReference type="HAMAP" id="MF_00362">
    <property type="entry name" value="Ribosomal_uL10"/>
    <property type="match status" value="1"/>
</dbReference>
<dbReference type="InterPro" id="IPR001790">
    <property type="entry name" value="Ribosomal_uL10"/>
</dbReference>
<dbReference type="Proteomes" id="UP001344817">
    <property type="component" value="Unassembled WGS sequence"/>
</dbReference>
<name>A0ABU7MKG4_9BACT</name>
<accession>A0ABU7MKG4</accession>
<proteinExistence type="inferred from homology"/>
<evidence type="ECO:0000256" key="4">
    <source>
        <dbReference type="ARBA" id="ARBA00035202"/>
    </source>
</evidence>
<dbReference type="SUPFAM" id="SSF160369">
    <property type="entry name" value="Ribosomal protein L10-like"/>
    <property type="match status" value="1"/>
</dbReference>
<dbReference type="Pfam" id="PF00466">
    <property type="entry name" value="Ribosomal_L10"/>
    <property type="match status" value="1"/>
</dbReference>
<comment type="function">
    <text evidence="5">Forms part of the ribosomal stalk, playing a central role in the interaction of the ribosome with GTP-bound translation factors.</text>
</comment>
<protein>
    <recommendedName>
        <fullName evidence="4 5">Large ribosomal subunit protein uL10</fullName>
    </recommendedName>
</protein>
<comment type="subunit">
    <text evidence="5">Part of the ribosomal stalk of the 50S ribosomal subunit. The N-terminus interacts with L11 and the large rRNA to form the base of the stalk. The C-terminus forms an elongated spine to which L12 dimers bind in a sequential fashion forming a multimeric L10(L12)X complex.</text>
</comment>
<evidence type="ECO:0000256" key="3">
    <source>
        <dbReference type="ARBA" id="ARBA00023274"/>
    </source>
</evidence>
<keyword evidence="2 5" id="KW-0689">Ribosomal protein</keyword>
<gene>
    <name evidence="5 6" type="primary">rplJ</name>
    <name evidence="6" type="ORF">V2E24_00250</name>
</gene>